<dbReference type="SMART" id="SM00744">
    <property type="entry name" value="RINGv"/>
    <property type="match status" value="1"/>
</dbReference>
<dbReference type="InterPro" id="IPR011016">
    <property type="entry name" value="Znf_RING-CH"/>
</dbReference>
<keyword evidence="7 12" id="KW-0863">Zinc-finger</keyword>
<dbReference type="GO" id="GO:0000325">
    <property type="term" value="C:plant-type vacuole"/>
    <property type="evidence" value="ECO:0007669"/>
    <property type="project" value="TreeGrafter"/>
</dbReference>
<dbReference type="GO" id="GO:0006511">
    <property type="term" value="P:ubiquitin-dependent protein catabolic process"/>
    <property type="evidence" value="ECO:0007669"/>
    <property type="project" value="TreeGrafter"/>
</dbReference>
<dbReference type="eggNOG" id="KOG0800">
    <property type="taxonomic scope" value="Eukaryota"/>
</dbReference>
<evidence type="ECO:0000256" key="6">
    <source>
        <dbReference type="ARBA" id="ARBA00022723"/>
    </source>
</evidence>
<keyword evidence="9" id="KW-0862">Zinc</keyword>
<evidence type="ECO:0000256" key="9">
    <source>
        <dbReference type="ARBA" id="ARBA00022833"/>
    </source>
</evidence>
<dbReference type="KEGG" id="cam:101491501"/>
<keyword evidence="6" id="KW-0479">Metal-binding</keyword>
<evidence type="ECO:0000256" key="10">
    <source>
        <dbReference type="ARBA" id="ARBA00022989"/>
    </source>
</evidence>
<dbReference type="EC" id="2.3.2.27" evidence="3"/>
<dbReference type="InterPro" id="IPR001841">
    <property type="entry name" value="Znf_RING"/>
</dbReference>
<evidence type="ECO:0000256" key="8">
    <source>
        <dbReference type="ARBA" id="ARBA00022786"/>
    </source>
</evidence>
<keyword evidence="5" id="KW-0812">Transmembrane</keyword>
<dbReference type="Proteomes" id="UP000087171">
    <property type="component" value="Chromosome Ca7"/>
</dbReference>
<keyword evidence="14" id="KW-1185">Reference proteome</keyword>
<evidence type="ECO:0000256" key="12">
    <source>
        <dbReference type="PROSITE-ProRule" id="PRU00175"/>
    </source>
</evidence>
<dbReference type="OrthoDB" id="1433600at2759"/>
<proteinExistence type="predicted"/>
<keyword evidence="10" id="KW-1133">Transmembrane helix</keyword>
<keyword evidence="4" id="KW-0808">Transferase</keyword>
<evidence type="ECO:0000256" key="11">
    <source>
        <dbReference type="ARBA" id="ARBA00023136"/>
    </source>
</evidence>
<reference evidence="14" key="1">
    <citation type="journal article" date="2013" name="Nat. Biotechnol.">
        <title>Draft genome sequence of chickpea (Cicer arietinum) provides a resource for trait improvement.</title>
        <authorList>
            <person name="Varshney R.K."/>
            <person name="Song C."/>
            <person name="Saxena R.K."/>
            <person name="Azam S."/>
            <person name="Yu S."/>
            <person name="Sharpe A.G."/>
            <person name="Cannon S."/>
            <person name="Baek J."/>
            <person name="Rosen B.D."/>
            <person name="Tar'an B."/>
            <person name="Millan T."/>
            <person name="Zhang X."/>
            <person name="Ramsay L.D."/>
            <person name="Iwata A."/>
            <person name="Wang Y."/>
            <person name="Nelson W."/>
            <person name="Farmer A.D."/>
            <person name="Gaur P.M."/>
            <person name="Soderlund C."/>
            <person name="Penmetsa R.V."/>
            <person name="Xu C."/>
            <person name="Bharti A.K."/>
            <person name="He W."/>
            <person name="Winter P."/>
            <person name="Zhao S."/>
            <person name="Hane J.K."/>
            <person name="Carrasquilla-Garcia N."/>
            <person name="Condie J.A."/>
            <person name="Upadhyaya H.D."/>
            <person name="Luo M.C."/>
            <person name="Thudi M."/>
            <person name="Gowda C.L."/>
            <person name="Singh N.P."/>
            <person name="Lichtenzveig J."/>
            <person name="Gali K.K."/>
            <person name="Rubio J."/>
            <person name="Nadarajan N."/>
            <person name="Dolezel J."/>
            <person name="Bansal K.C."/>
            <person name="Xu X."/>
            <person name="Edwards D."/>
            <person name="Zhang G."/>
            <person name="Kahl G."/>
            <person name="Gil J."/>
            <person name="Singh K.B."/>
            <person name="Datta S.K."/>
            <person name="Jackson S.A."/>
            <person name="Wang J."/>
            <person name="Cook D.R."/>
        </authorList>
    </citation>
    <scope>NUCLEOTIDE SEQUENCE [LARGE SCALE GENOMIC DNA]</scope>
    <source>
        <strain evidence="14">cv. CDC Frontier</strain>
    </source>
</reference>
<evidence type="ECO:0000313" key="15">
    <source>
        <dbReference type="RefSeq" id="XP_004510739.1"/>
    </source>
</evidence>
<dbReference type="GO" id="GO:0016567">
    <property type="term" value="P:protein ubiquitination"/>
    <property type="evidence" value="ECO:0007669"/>
    <property type="project" value="TreeGrafter"/>
</dbReference>
<evidence type="ECO:0000259" key="13">
    <source>
        <dbReference type="PROSITE" id="PS50089"/>
    </source>
</evidence>
<protein>
    <recommendedName>
        <fullName evidence="3">RING-type E3 ubiquitin transferase</fullName>
        <ecNumber evidence="3">2.3.2.27</ecNumber>
    </recommendedName>
</protein>
<dbReference type="GO" id="GO:0061630">
    <property type="term" value="F:ubiquitin protein ligase activity"/>
    <property type="evidence" value="ECO:0007669"/>
    <property type="project" value="UniProtKB-EC"/>
</dbReference>
<evidence type="ECO:0000256" key="3">
    <source>
        <dbReference type="ARBA" id="ARBA00012483"/>
    </source>
</evidence>
<dbReference type="InterPro" id="IPR013083">
    <property type="entry name" value="Znf_RING/FYVE/PHD"/>
</dbReference>
<dbReference type="AlphaFoldDB" id="A0A1S2YVU4"/>
<evidence type="ECO:0000256" key="5">
    <source>
        <dbReference type="ARBA" id="ARBA00022692"/>
    </source>
</evidence>
<accession>A0A1S2YVU4</accession>
<dbReference type="SMART" id="SM00184">
    <property type="entry name" value="RING"/>
    <property type="match status" value="1"/>
</dbReference>
<evidence type="ECO:0000256" key="1">
    <source>
        <dbReference type="ARBA" id="ARBA00000900"/>
    </source>
</evidence>
<reference evidence="15" key="2">
    <citation type="submission" date="2025-08" db="UniProtKB">
        <authorList>
            <consortium name="RefSeq"/>
        </authorList>
    </citation>
    <scope>IDENTIFICATION</scope>
    <source>
        <tissue evidence="15">Etiolated seedlings</tissue>
    </source>
</reference>
<keyword evidence="8" id="KW-0833">Ubl conjugation pathway</keyword>
<dbReference type="Pfam" id="PF13639">
    <property type="entry name" value="zf-RING_2"/>
    <property type="match status" value="1"/>
</dbReference>
<dbReference type="GO" id="GO:0016020">
    <property type="term" value="C:membrane"/>
    <property type="evidence" value="ECO:0007669"/>
    <property type="project" value="UniProtKB-SubCell"/>
</dbReference>
<gene>
    <name evidence="15" type="primary">LOC101491501</name>
</gene>
<evidence type="ECO:0000256" key="2">
    <source>
        <dbReference type="ARBA" id="ARBA00004141"/>
    </source>
</evidence>
<organism evidence="14 15">
    <name type="scientific">Cicer arietinum</name>
    <name type="common">Chickpea</name>
    <name type="synonym">Garbanzo</name>
    <dbReference type="NCBI Taxonomy" id="3827"/>
    <lineage>
        <taxon>Eukaryota</taxon>
        <taxon>Viridiplantae</taxon>
        <taxon>Streptophyta</taxon>
        <taxon>Embryophyta</taxon>
        <taxon>Tracheophyta</taxon>
        <taxon>Spermatophyta</taxon>
        <taxon>Magnoliopsida</taxon>
        <taxon>eudicotyledons</taxon>
        <taxon>Gunneridae</taxon>
        <taxon>Pentapetalae</taxon>
        <taxon>rosids</taxon>
        <taxon>fabids</taxon>
        <taxon>Fabales</taxon>
        <taxon>Fabaceae</taxon>
        <taxon>Papilionoideae</taxon>
        <taxon>50 kb inversion clade</taxon>
        <taxon>NPAAA clade</taxon>
        <taxon>Hologalegina</taxon>
        <taxon>IRL clade</taxon>
        <taxon>Cicereae</taxon>
        <taxon>Cicer</taxon>
    </lineage>
</organism>
<evidence type="ECO:0000256" key="7">
    <source>
        <dbReference type="ARBA" id="ARBA00022771"/>
    </source>
</evidence>
<dbReference type="SUPFAM" id="SSF57850">
    <property type="entry name" value="RING/U-box"/>
    <property type="match status" value="1"/>
</dbReference>
<dbReference type="PaxDb" id="3827-XP_004510739.1"/>
<comment type="catalytic activity">
    <reaction evidence="1">
        <text>S-ubiquitinyl-[E2 ubiquitin-conjugating enzyme]-L-cysteine + [acceptor protein]-L-lysine = [E2 ubiquitin-conjugating enzyme]-L-cysteine + N(6)-ubiquitinyl-[acceptor protein]-L-lysine.</text>
        <dbReference type="EC" id="2.3.2.27"/>
    </reaction>
</comment>
<dbReference type="PANTHER" id="PTHR45977">
    <property type="entry name" value="TARGET OF ERK KINASE MPK-1"/>
    <property type="match status" value="1"/>
</dbReference>
<dbReference type="GeneID" id="101491501"/>
<evidence type="ECO:0000313" key="14">
    <source>
        <dbReference type="Proteomes" id="UP000087171"/>
    </source>
</evidence>
<dbReference type="RefSeq" id="XP_004510739.1">
    <property type="nucleotide sequence ID" value="XM_004510682.1"/>
</dbReference>
<evidence type="ECO:0000256" key="4">
    <source>
        <dbReference type="ARBA" id="ARBA00022679"/>
    </source>
</evidence>
<comment type="subcellular location">
    <subcellularLocation>
        <location evidence="2">Membrane</location>
        <topology evidence="2">Multi-pass membrane protein</topology>
    </subcellularLocation>
</comment>
<dbReference type="GO" id="GO:0008270">
    <property type="term" value="F:zinc ion binding"/>
    <property type="evidence" value="ECO:0007669"/>
    <property type="project" value="UniProtKB-KW"/>
</dbReference>
<dbReference type="PANTHER" id="PTHR45977:SF13">
    <property type="entry name" value="GB|AAF27103.1"/>
    <property type="match status" value="1"/>
</dbReference>
<dbReference type="PROSITE" id="PS50089">
    <property type="entry name" value="ZF_RING_2"/>
    <property type="match status" value="1"/>
</dbReference>
<feature type="domain" description="RING-type" evidence="13">
    <location>
        <begin position="75"/>
        <end position="115"/>
    </location>
</feature>
<dbReference type="Gene3D" id="3.30.40.10">
    <property type="entry name" value="Zinc/RING finger domain, C3HC4 (zinc finger)"/>
    <property type="match status" value="1"/>
</dbReference>
<sequence length="119" mass="13312">MVDDVILFDHYVNDVVHLGPRNNNNIENNGTNFVVHHGATNFEVNGVSDQDSIECVAIDETRTESSSKLESESMCCICLGDLSNGSKMTQPCSHVFHQHCINKWFNISKTCPLCRRAIN</sequence>
<keyword evidence="11" id="KW-0472">Membrane</keyword>
<name>A0A1S2YVU4_CICAR</name>